<evidence type="ECO:0000259" key="8">
    <source>
        <dbReference type="PROSITE" id="PS50928"/>
    </source>
</evidence>
<feature type="domain" description="ABC transmembrane type-1" evidence="8">
    <location>
        <begin position="70"/>
        <end position="261"/>
    </location>
</feature>
<dbReference type="Gene3D" id="1.10.3720.10">
    <property type="entry name" value="MetI-like"/>
    <property type="match status" value="1"/>
</dbReference>
<dbReference type="Proteomes" id="UP000051063">
    <property type="component" value="Unassembled WGS sequence"/>
</dbReference>
<keyword evidence="4 7" id="KW-0812">Transmembrane</keyword>
<sequence length="275" mass="31294">MNVTVRLGQYAKYAILLFFAFLALYPIFLMIVSSFKSNMEILTSPLGLPHSLSVENYIEVWDRVNFGTYIWNSIYVSGLSVFLILFISSLAAFYLSRYPFRWNPYVLFFFMIGLMLPMKLAILPLYMIMLQLQLLDTLTSLVILYVAGGIPFGVFVFYGFFKTLPTELDQSARLDGCNGFQVYYKIILPLMKPALATVGIVHLIGVWNDFFYPLIFLKSEELSTIPLGVLTLFGEYDTEWNLLFASLTISSMPMIIAFLFASKQFIEGLTSGAIK</sequence>
<comment type="similarity">
    <text evidence="7">Belongs to the binding-protein-dependent transport system permease family.</text>
</comment>
<gene>
    <name evidence="9" type="ORF">AN963_28420</name>
</gene>
<keyword evidence="5 7" id="KW-1133">Transmembrane helix</keyword>
<proteinExistence type="inferred from homology"/>
<reference evidence="9 10" key="1">
    <citation type="submission" date="2015-09" db="EMBL/GenBank/DDBJ databases">
        <title>Genome sequencing project for genomic taxonomy and phylogenomics of Bacillus-like bacteria.</title>
        <authorList>
            <person name="Liu B."/>
            <person name="Wang J."/>
            <person name="Zhu Y."/>
            <person name="Liu G."/>
            <person name="Chen Q."/>
            <person name="Chen Z."/>
            <person name="Lan J."/>
            <person name="Che J."/>
            <person name="Ge C."/>
            <person name="Shi H."/>
            <person name="Pan Z."/>
            <person name="Liu X."/>
        </authorList>
    </citation>
    <scope>NUCLEOTIDE SEQUENCE [LARGE SCALE GENOMIC DNA]</scope>
    <source>
        <strain evidence="9 10">DSM 8552</strain>
    </source>
</reference>
<feature type="transmembrane region" description="Helical" evidence="7">
    <location>
        <begin position="182"/>
        <end position="207"/>
    </location>
</feature>
<keyword evidence="10" id="KW-1185">Reference proteome</keyword>
<dbReference type="Pfam" id="PF00528">
    <property type="entry name" value="BPD_transp_1"/>
    <property type="match status" value="1"/>
</dbReference>
<keyword evidence="6 7" id="KW-0472">Membrane</keyword>
<dbReference type="SUPFAM" id="SSF161098">
    <property type="entry name" value="MetI-like"/>
    <property type="match status" value="1"/>
</dbReference>
<accession>A0ABR5N0J6</accession>
<evidence type="ECO:0000313" key="10">
    <source>
        <dbReference type="Proteomes" id="UP000051063"/>
    </source>
</evidence>
<evidence type="ECO:0000256" key="3">
    <source>
        <dbReference type="ARBA" id="ARBA00022475"/>
    </source>
</evidence>
<feature type="transmembrane region" description="Helical" evidence="7">
    <location>
        <begin position="240"/>
        <end position="261"/>
    </location>
</feature>
<feature type="transmembrane region" description="Helical" evidence="7">
    <location>
        <begin position="107"/>
        <end position="129"/>
    </location>
</feature>
<dbReference type="PROSITE" id="PS50928">
    <property type="entry name" value="ABC_TM1"/>
    <property type="match status" value="1"/>
</dbReference>
<evidence type="ECO:0000256" key="5">
    <source>
        <dbReference type="ARBA" id="ARBA00022989"/>
    </source>
</evidence>
<evidence type="ECO:0000256" key="4">
    <source>
        <dbReference type="ARBA" id="ARBA00022692"/>
    </source>
</evidence>
<comment type="caution">
    <text evidence="9">The sequence shown here is derived from an EMBL/GenBank/DDBJ whole genome shotgun (WGS) entry which is preliminary data.</text>
</comment>
<comment type="subcellular location">
    <subcellularLocation>
        <location evidence="1 7">Cell membrane</location>
        <topology evidence="1 7">Multi-pass membrane protein</topology>
    </subcellularLocation>
</comment>
<organism evidence="9 10">
    <name type="scientific">Brevibacillus choshinensis</name>
    <dbReference type="NCBI Taxonomy" id="54911"/>
    <lineage>
        <taxon>Bacteria</taxon>
        <taxon>Bacillati</taxon>
        <taxon>Bacillota</taxon>
        <taxon>Bacilli</taxon>
        <taxon>Bacillales</taxon>
        <taxon>Paenibacillaceae</taxon>
        <taxon>Brevibacillus</taxon>
    </lineage>
</organism>
<dbReference type="PANTHER" id="PTHR43744">
    <property type="entry name" value="ABC TRANSPORTER PERMEASE PROTEIN MG189-RELATED-RELATED"/>
    <property type="match status" value="1"/>
</dbReference>
<dbReference type="PANTHER" id="PTHR43744:SF12">
    <property type="entry name" value="ABC TRANSPORTER PERMEASE PROTEIN MG189-RELATED"/>
    <property type="match status" value="1"/>
</dbReference>
<evidence type="ECO:0000256" key="7">
    <source>
        <dbReference type="RuleBase" id="RU363032"/>
    </source>
</evidence>
<feature type="transmembrane region" description="Helical" evidence="7">
    <location>
        <begin position="12"/>
        <end position="35"/>
    </location>
</feature>
<evidence type="ECO:0000313" key="9">
    <source>
        <dbReference type="EMBL" id="KQL43642.1"/>
    </source>
</evidence>
<dbReference type="CDD" id="cd06261">
    <property type="entry name" value="TM_PBP2"/>
    <property type="match status" value="1"/>
</dbReference>
<evidence type="ECO:0000256" key="1">
    <source>
        <dbReference type="ARBA" id="ARBA00004651"/>
    </source>
</evidence>
<keyword evidence="3" id="KW-1003">Cell membrane</keyword>
<keyword evidence="2 7" id="KW-0813">Transport</keyword>
<name>A0ABR5N0J6_BRECH</name>
<feature type="transmembrane region" description="Helical" evidence="7">
    <location>
        <begin position="141"/>
        <end position="161"/>
    </location>
</feature>
<evidence type="ECO:0000256" key="6">
    <source>
        <dbReference type="ARBA" id="ARBA00023136"/>
    </source>
</evidence>
<dbReference type="InterPro" id="IPR000515">
    <property type="entry name" value="MetI-like"/>
</dbReference>
<feature type="transmembrane region" description="Helical" evidence="7">
    <location>
        <begin position="74"/>
        <end position="95"/>
    </location>
</feature>
<dbReference type="EMBL" id="LJJB01000015">
    <property type="protein sequence ID" value="KQL43642.1"/>
    <property type="molecule type" value="Genomic_DNA"/>
</dbReference>
<dbReference type="InterPro" id="IPR035906">
    <property type="entry name" value="MetI-like_sf"/>
</dbReference>
<protein>
    <submittedName>
        <fullName evidence="9">Sugar ABC transporter permease</fullName>
    </submittedName>
</protein>
<evidence type="ECO:0000256" key="2">
    <source>
        <dbReference type="ARBA" id="ARBA00022448"/>
    </source>
</evidence>